<dbReference type="STRING" id="61424.A0A2T9Z1N6"/>
<feature type="compositionally biased region" description="Polar residues" evidence="5">
    <location>
        <begin position="745"/>
        <end position="756"/>
    </location>
</feature>
<accession>A0A2T9Z1N6</accession>
<proteinExistence type="inferred from homology"/>
<dbReference type="InterPro" id="IPR021772">
    <property type="entry name" value="WDR48/Bun107"/>
</dbReference>
<feature type="region of interest" description="Disordered" evidence="5">
    <location>
        <begin position="474"/>
        <end position="532"/>
    </location>
</feature>
<feature type="compositionally biased region" description="Polar residues" evidence="5">
    <location>
        <begin position="800"/>
        <end position="819"/>
    </location>
</feature>
<comment type="caution">
    <text evidence="6">The sequence shown here is derived from an EMBL/GenBank/DDBJ whole genome shotgun (WGS) entry which is preliminary data.</text>
</comment>
<evidence type="ECO:0000313" key="6">
    <source>
        <dbReference type="EMBL" id="PVU98469.1"/>
    </source>
</evidence>
<protein>
    <submittedName>
        <fullName evidence="6">Uncharacterized protein</fullName>
    </submittedName>
</protein>
<dbReference type="SMART" id="SM00320">
    <property type="entry name" value="WD40"/>
    <property type="match status" value="7"/>
</dbReference>
<dbReference type="CDD" id="cd00200">
    <property type="entry name" value="WD40"/>
    <property type="match status" value="1"/>
</dbReference>
<dbReference type="Pfam" id="PF00400">
    <property type="entry name" value="WD40"/>
    <property type="match status" value="2"/>
</dbReference>
<organism evidence="6 7">
    <name type="scientific">Furculomyces boomerangus</name>
    <dbReference type="NCBI Taxonomy" id="61424"/>
    <lineage>
        <taxon>Eukaryota</taxon>
        <taxon>Fungi</taxon>
        <taxon>Fungi incertae sedis</taxon>
        <taxon>Zoopagomycota</taxon>
        <taxon>Kickxellomycotina</taxon>
        <taxon>Harpellomycetes</taxon>
        <taxon>Harpellales</taxon>
        <taxon>Harpellaceae</taxon>
        <taxon>Furculomyces</taxon>
    </lineage>
</organism>
<gene>
    <name evidence="6" type="ORF">BB559_001541</name>
</gene>
<name>A0A2T9Z1N6_9FUNG</name>
<dbReference type="PROSITE" id="PS50294">
    <property type="entry name" value="WD_REPEATS_REGION"/>
    <property type="match status" value="2"/>
</dbReference>
<feature type="repeat" description="WD" evidence="4">
    <location>
        <begin position="198"/>
        <end position="239"/>
    </location>
</feature>
<dbReference type="InterPro" id="IPR051246">
    <property type="entry name" value="WDR48"/>
</dbReference>
<dbReference type="PANTHER" id="PTHR19862:SF14">
    <property type="entry name" value="WD REPEAT-CONTAINING PROTEIN 48"/>
    <property type="match status" value="1"/>
</dbReference>
<sequence length="1186" mass="133328">MSIPFSPPINLKALPQGARAIRFQYDFSLSETFNQPQPNVYQPQTKPMKRTLAYIIPYNHQQNCSKDSQNQSNIKNPINQPTQKLDGHILGVNAIDISDFHPEIGLGLIDPNETSSLPKQIMYTGGRDGSVKAWALDPLKNGDGLRKTTCLATSTHHIDWINSIVSVNNGKTVISGSSDLSIQAWTPFSEEGSKTGTIGTHKDYIKTLALCPGYNKIISGGLDSVINIWDIQEGSFKPTLITDNTSIKTHTSVYSLHSNWSGSVVATGSTDKVLFDIKLLPFYTLPSPKNQTWTNFFFVYHLIKAVGLWDIRMRKLTGSLMGHTDHVTSVVVSEGGDYVLSGSSDTTVKLWSLKTRRCISTFSNHDASVWSLYSTDPSFETFYSADRNGYVMKTQSHQKNSSDTTVIIAKEDNAILQVFPEPNGSHIWTASYGSKLNCWNDITEYHFEKKARLLESACEDFGLKQNLSLEPSNQKIGLENNTKNSFNLATSEGPHQTNQSESSKIQGSDSIEAKSNDTFSEPVYSSPVESISGPPGLRKHFILQNKRHVLAMNTDGEISLWDIVLAKCIRIFGNEWGSDLESIADSLNHPIQTVPSWCTVDTKIGLLTVQIKQTQAWDAEVYVDQLNHLSRKDCIKLLEIGCERIHIGPWMIRILLENYKREWPGEDKVTEETANSICEWVTRVPVGDESKLENILQNYKMENDKSLKNIGYFTAQQAATSNGQDPNLKPPPNPPNTTTKDGQNESKSGTKSTSKFLSWKFGKSKKDKKAQSTSPHLTASPSTASSNENLTYTKKAHSEALSQTNSNTLGKGDTQQQETPKTFYHCTEIEKNLILLLEPKSKRDTGPCRNHKYYPICKLPSGLKIIVLEEDSDSVVPTCIYFSSITSKDTSFSQHSRHSITDNHLLTLEISLPSWVVEYYNLNRFPLTHSPPSQLVFSLRPYPTSFMQLYSLDSNNTFLTAHPMLRISKMSAYVSENLHLHLPPSNYVEALAYSLKEYSKKESVSSVLEIKNTDTSKTHNAEVKNETEYGVKCHWEILLEKYEGDISIDERMVLRAILKLPSDRIPRKLLQTLPSYQETSEIKNDQTGNDGVNGTEPIADINSQKEVIRSHGLPESGDSTDIQRMNIFPFLWLDFYCKNQLLDPMTTLGTIRTFIWKSSQEINISYKWKQFVIDRVYSLSTKQMPE</sequence>
<dbReference type="PANTHER" id="PTHR19862">
    <property type="entry name" value="WD REPEAT-CONTAINING PROTEIN 48"/>
    <property type="match status" value="1"/>
</dbReference>
<dbReference type="GO" id="GO:0000724">
    <property type="term" value="P:double-strand break repair via homologous recombination"/>
    <property type="evidence" value="ECO:0007669"/>
    <property type="project" value="TreeGrafter"/>
</dbReference>
<evidence type="ECO:0000256" key="5">
    <source>
        <dbReference type="SAM" id="MobiDB-lite"/>
    </source>
</evidence>
<evidence type="ECO:0000256" key="1">
    <source>
        <dbReference type="ARBA" id="ARBA00006917"/>
    </source>
</evidence>
<dbReference type="EMBL" id="MBFT01000079">
    <property type="protein sequence ID" value="PVU98469.1"/>
    <property type="molecule type" value="Genomic_DNA"/>
</dbReference>
<dbReference type="InterPro" id="IPR019775">
    <property type="entry name" value="WD40_repeat_CS"/>
</dbReference>
<dbReference type="InterPro" id="IPR020472">
    <property type="entry name" value="WD40_PAC1"/>
</dbReference>
<dbReference type="AlphaFoldDB" id="A0A2T9Z1N6"/>
<dbReference type="InterPro" id="IPR015943">
    <property type="entry name" value="WD40/YVTN_repeat-like_dom_sf"/>
</dbReference>
<evidence type="ECO:0000256" key="2">
    <source>
        <dbReference type="ARBA" id="ARBA00022574"/>
    </source>
</evidence>
<evidence type="ECO:0000313" key="7">
    <source>
        <dbReference type="Proteomes" id="UP000245699"/>
    </source>
</evidence>
<evidence type="ECO:0000256" key="3">
    <source>
        <dbReference type="ARBA" id="ARBA00022737"/>
    </source>
</evidence>
<feature type="compositionally biased region" description="Polar residues" evidence="5">
    <location>
        <begin position="474"/>
        <end position="509"/>
    </location>
</feature>
<dbReference type="Gene3D" id="2.130.10.10">
    <property type="entry name" value="YVTN repeat-like/Quinoprotein amine dehydrogenase"/>
    <property type="match status" value="2"/>
</dbReference>
<keyword evidence="2 4" id="KW-0853">WD repeat</keyword>
<reference evidence="6 7" key="1">
    <citation type="journal article" date="2018" name="MBio">
        <title>Comparative Genomics Reveals the Core Gene Toolbox for the Fungus-Insect Symbiosis.</title>
        <authorList>
            <person name="Wang Y."/>
            <person name="Stata M."/>
            <person name="Wang W."/>
            <person name="Stajich J.E."/>
            <person name="White M.M."/>
            <person name="Moncalvo J.M."/>
        </authorList>
    </citation>
    <scope>NUCLEOTIDE SEQUENCE [LARGE SCALE GENOMIC DNA]</scope>
    <source>
        <strain evidence="6 7">AUS-77-4</strain>
    </source>
</reference>
<dbReference type="GO" id="GO:0043130">
    <property type="term" value="F:ubiquitin binding"/>
    <property type="evidence" value="ECO:0007669"/>
    <property type="project" value="TreeGrafter"/>
</dbReference>
<keyword evidence="3" id="KW-0677">Repeat</keyword>
<evidence type="ECO:0000256" key="4">
    <source>
        <dbReference type="PROSITE-ProRule" id="PRU00221"/>
    </source>
</evidence>
<comment type="similarity">
    <text evidence="1">Belongs to the WD repeat WDR48 family.</text>
</comment>
<keyword evidence="7" id="KW-1185">Reference proteome</keyword>
<dbReference type="InterPro" id="IPR001680">
    <property type="entry name" value="WD40_rpt"/>
</dbReference>
<dbReference type="Pfam" id="PF11816">
    <property type="entry name" value="DUF3337"/>
    <property type="match status" value="2"/>
</dbReference>
<dbReference type="PROSITE" id="PS00678">
    <property type="entry name" value="WD_REPEATS_1"/>
    <property type="match status" value="1"/>
</dbReference>
<feature type="repeat" description="WD" evidence="4">
    <location>
        <begin position="320"/>
        <end position="361"/>
    </location>
</feature>
<feature type="region of interest" description="Disordered" evidence="5">
    <location>
        <begin position="719"/>
        <end position="819"/>
    </location>
</feature>
<dbReference type="OrthoDB" id="2421129at2759"/>
<dbReference type="PROSITE" id="PS50082">
    <property type="entry name" value="WD_REPEATS_2"/>
    <property type="match status" value="2"/>
</dbReference>
<dbReference type="SUPFAM" id="SSF50978">
    <property type="entry name" value="WD40 repeat-like"/>
    <property type="match status" value="1"/>
</dbReference>
<dbReference type="Proteomes" id="UP000245699">
    <property type="component" value="Unassembled WGS sequence"/>
</dbReference>
<dbReference type="PRINTS" id="PR00320">
    <property type="entry name" value="GPROTEINBRPT"/>
</dbReference>
<feature type="compositionally biased region" description="Polar residues" evidence="5">
    <location>
        <begin position="775"/>
        <end position="792"/>
    </location>
</feature>
<dbReference type="InterPro" id="IPR036322">
    <property type="entry name" value="WD40_repeat_dom_sf"/>
</dbReference>